<comment type="caution">
    <text evidence="4">The sequence shown here is derived from an EMBL/GenBank/DDBJ whole genome shotgun (WGS) entry which is preliminary data.</text>
</comment>
<evidence type="ECO:0000256" key="3">
    <source>
        <dbReference type="SAM" id="Phobius"/>
    </source>
</evidence>
<dbReference type="OrthoDB" id="330047at2759"/>
<dbReference type="EMBL" id="JADDUC010000176">
    <property type="protein sequence ID" value="KAG0116366.1"/>
    <property type="molecule type" value="Genomic_DNA"/>
</dbReference>
<evidence type="ECO:0000313" key="5">
    <source>
        <dbReference type="EMBL" id="KAI1232678.1"/>
    </source>
</evidence>
<accession>A0A835NJZ2</accession>
<reference evidence="5 6" key="2">
    <citation type="journal article" date="2021" name="J. Hered.">
        <title>Feather Gene Expression Elucidates the Developmental Basis of Plumage Iridescence in African Starlings.</title>
        <authorList>
            <person name="Rubenstein D.R."/>
            <person name="Corvelo A."/>
            <person name="MacManes M.D."/>
            <person name="Maia R."/>
            <person name="Narzisi G."/>
            <person name="Rousaki A."/>
            <person name="Vandenabeele P."/>
            <person name="Shawkey M.D."/>
            <person name="Solomon J."/>
        </authorList>
    </citation>
    <scope>NUCLEOTIDE SEQUENCE [LARGE SCALE GENOMIC DNA]</scope>
    <source>
        <strain evidence="5">SS15</strain>
    </source>
</reference>
<dbReference type="Proteomes" id="UP000618051">
    <property type="component" value="Unassembled WGS sequence"/>
</dbReference>
<feature type="transmembrane region" description="Helical" evidence="3">
    <location>
        <begin position="83"/>
        <end position="105"/>
    </location>
</feature>
<comment type="subcellular location">
    <subcellularLocation>
        <location evidence="1">Membrane</location>
        <topology evidence="1">Multi-pass membrane protein</topology>
    </subcellularLocation>
</comment>
<evidence type="ECO:0000256" key="2">
    <source>
        <dbReference type="SAM" id="MobiDB-lite"/>
    </source>
</evidence>
<feature type="region of interest" description="Disordered" evidence="2">
    <location>
        <begin position="273"/>
        <end position="307"/>
    </location>
</feature>
<feature type="transmembrane region" description="Helical" evidence="3">
    <location>
        <begin position="170"/>
        <end position="193"/>
    </location>
</feature>
<keyword evidence="6" id="KW-1185">Reference proteome</keyword>
<evidence type="ECO:0000313" key="4">
    <source>
        <dbReference type="EMBL" id="KAG0116366.1"/>
    </source>
</evidence>
<sequence>MVRPRLVTAWAGDMGGAGLAKRLGTLLSGLLECGAFCGIIFGWASLVFVLKDLGYFEGLCQPSATPSPNLTLGSDCSRQDEQFSLVFTIGSFMNNFMTFPMGVVFDRFGTTAARLIAISLYTGGTLLVAFSTPEMAVLLFPAMSMLSVGGILLILTNMQVGNLFGNYRSIIITLYNGAFDSSSAIFLIVKLLYERGLSLRAMFLFLAACSAWHLLRTLFLMPRTRIPYPLPPDYDYGYGGLPAPCWGSGERGGRVSPCGQRVLRCRRLQYRSRSRSYRTHKDKQPSGEAGPEETPQEAPIARGARSGDAPGTPFRACACSWLFAWHVAWLSVMQLRHYLFIGTLNPQLEHLARGDHALVSTYTNAFAITQLCGVLCAPWNGLILDRHKRGKGPRPEGTQRGPCPHALTPVPTGILAALADLRSAVLSLVVTVAQCLLFSVFAAVPILPVQFGTFVLQVISRSFLYGGNAAFLAIAFPPQHFGKLYGLAMALSALVALLQYPCVALVQGPLQGDPFYVSVPCGPPE</sequence>
<dbReference type="GO" id="GO:0016020">
    <property type="term" value="C:membrane"/>
    <property type="evidence" value="ECO:0007669"/>
    <property type="project" value="UniProtKB-SubCell"/>
</dbReference>
<name>A0A835NJZ2_9PASS</name>
<gene>
    <name evidence="5" type="ORF">IHE44_0006512</name>
    <name evidence="4" type="ORF">IHE44_004148</name>
</gene>
<feature type="transmembrane region" description="Helical" evidence="3">
    <location>
        <begin position="424"/>
        <end position="448"/>
    </location>
</feature>
<dbReference type="Gene3D" id="1.20.1250.20">
    <property type="entry name" value="MFS general substrate transporter like domains"/>
    <property type="match status" value="1"/>
</dbReference>
<dbReference type="AlphaFoldDB" id="A0A835NJZ2"/>
<reference evidence="5" key="3">
    <citation type="submission" date="2022-01" db="EMBL/GenBank/DDBJ databases">
        <authorList>
            <person name="Rubenstein D.R."/>
        </authorList>
    </citation>
    <scope>NUCLEOTIDE SEQUENCE</scope>
    <source>
        <strain evidence="5">SS15</strain>
        <tissue evidence="5">Liver</tissue>
    </source>
</reference>
<evidence type="ECO:0000256" key="1">
    <source>
        <dbReference type="ARBA" id="ARBA00004141"/>
    </source>
</evidence>
<feature type="transmembrane region" description="Helical" evidence="3">
    <location>
        <begin position="112"/>
        <end position="130"/>
    </location>
</feature>
<evidence type="ECO:0000313" key="6">
    <source>
        <dbReference type="Proteomes" id="UP000618051"/>
    </source>
</evidence>
<feature type="transmembrane region" description="Helical" evidence="3">
    <location>
        <begin position="29"/>
        <end position="50"/>
    </location>
</feature>
<dbReference type="EMBL" id="JADDUC020000021">
    <property type="protein sequence ID" value="KAI1232678.1"/>
    <property type="molecule type" value="Genomic_DNA"/>
</dbReference>
<keyword evidence="3" id="KW-0472">Membrane</keyword>
<dbReference type="PANTHER" id="PTHR20765:SF1">
    <property type="entry name" value="EQUILIBRATIVE NUCLEOBASE TRANSPORTER 1"/>
    <property type="match status" value="1"/>
</dbReference>
<keyword evidence="3" id="KW-1133">Transmembrane helix</keyword>
<dbReference type="SUPFAM" id="SSF103473">
    <property type="entry name" value="MFS general substrate transporter"/>
    <property type="match status" value="1"/>
</dbReference>
<feature type="transmembrane region" description="Helical" evidence="3">
    <location>
        <begin position="199"/>
        <end position="219"/>
    </location>
</feature>
<keyword evidence="3" id="KW-0812">Transmembrane</keyword>
<evidence type="ECO:0008006" key="7">
    <source>
        <dbReference type="Google" id="ProtNLM"/>
    </source>
</evidence>
<dbReference type="InterPro" id="IPR027197">
    <property type="entry name" value="SLC43A3"/>
</dbReference>
<protein>
    <recommendedName>
        <fullName evidence="7">Solute carrier family 43 member 3</fullName>
    </recommendedName>
</protein>
<feature type="transmembrane region" description="Helical" evidence="3">
    <location>
        <begin position="454"/>
        <end position="477"/>
    </location>
</feature>
<dbReference type="PANTHER" id="PTHR20765">
    <property type="entry name" value="SOLUTE CARRIER FAMILY 43 MEMBER 3-RELATED"/>
    <property type="match status" value="1"/>
</dbReference>
<feature type="transmembrane region" description="Helical" evidence="3">
    <location>
        <begin position="136"/>
        <end position="158"/>
    </location>
</feature>
<dbReference type="InterPro" id="IPR036259">
    <property type="entry name" value="MFS_trans_sf"/>
</dbReference>
<reference evidence="4" key="1">
    <citation type="submission" date="2020-10" db="EMBL/GenBank/DDBJ databases">
        <title>Feather gene expression reveals the developmental basis of iridescence in African starlings.</title>
        <authorList>
            <person name="Rubenstein D.R."/>
        </authorList>
    </citation>
    <scope>NUCLEOTIDE SEQUENCE</scope>
    <source>
        <strain evidence="4">SS15</strain>
        <tissue evidence="4">Liver</tissue>
    </source>
</reference>
<proteinExistence type="predicted"/>
<feature type="transmembrane region" description="Helical" evidence="3">
    <location>
        <begin position="484"/>
        <end position="506"/>
    </location>
</feature>
<organism evidence="4">
    <name type="scientific">Lamprotornis superbus</name>
    <dbReference type="NCBI Taxonomy" id="245042"/>
    <lineage>
        <taxon>Eukaryota</taxon>
        <taxon>Metazoa</taxon>
        <taxon>Chordata</taxon>
        <taxon>Craniata</taxon>
        <taxon>Vertebrata</taxon>
        <taxon>Euteleostomi</taxon>
        <taxon>Archelosauria</taxon>
        <taxon>Archosauria</taxon>
        <taxon>Dinosauria</taxon>
        <taxon>Saurischia</taxon>
        <taxon>Theropoda</taxon>
        <taxon>Coelurosauria</taxon>
        <taxon>Aves</taxon>
        <taxon>Neognathae</taxon>
        <taxon>Neoaves</taxon>
        <taxon>Telluraves</taxon>
        <taxon>Australaves</taxon>
        <taxon>Passeriformes</taxon>
        <taxon>Sturnidae</taxon>
        <taxon>Lamprotornis</taxon>
    </lineage>
</organism>